<keyword evidence="3" id="KW-0378">Hydrolase</keyword>
<protein>
    <submittedName>
        <fullName evidence="7">DNA repair protein</fullName>
    </submittedName>
</protein>
<gene>
    <name evidence="7" type="ordered locus">HCH_05631</name>
</gene>
<reference evidence="7 8" key="1">
    <citation type="journal article" date="2005" name="Nucleic Acids Res.">
        <title>Genomic blueprint of Hahella chejuensis, a marine microbe producing an algicidal agent.</title>
        <authorList>
            <person name="Jeong H."/>
            <person name="Yim J.H."/>
            <person name="Lee C."/>
            <person name="Choi S.-H."/>
            <person name="Park Y.K."/>
            <person name="Yoon S.H."/>
            <person name="Hur C.-G."/>
            <person name="Kang H.-Y."/>
            <person name="Kim D."/>
            <person name="Lee H.H."/>
            <person name="Park K.H."/>
            <person name="Park S.-H."/>
            <person name="Park H.-S."/>
            <person name="Lee H.K."/>
            <person name="Oh T.K."/>
            <person name="Kim J.F."/>
        </authorList>
    </citation>
    <scope>NUCLEOTIDE SEQUENCE [LARGE SCALE GENOMIC DNA]</scope>
    <source>
        <strain evidence="7 8">KCTC 2396</strain>
    </source>
</reference>
<keyword evidence="2" id="KW-0479">Metal-binding</keyword>
<dbReference type="KEGG" id="hch:HCH_05631"/>
<dbReference type="HOGENOM" id="CLU_073529_3_1_6"/>
<dbReference type="eggNOG" id="COG2003">
    <property type="taxonomic scope" value="Bacteria"/>
</dbReference>
<dbReference type="Pfam" id="PF04002">
    <property type="entry name" value="RadC"/>
    <property type="match status" value="1"/>
</dbReference>
<dbReference type="Gene3D" id="3.40.140.10">
    <property type="entry name" value="Cytidine Deaminase, domain 2"/>
    <property type="match status" value="1"/>
</dbReference>
<keyword evidence="8" id="KW-1185">Reference proteome</keyword>
<keyword evidence="4" id="KW-0862">Zinc</keyword>
<dbReference type="GO" id="GO:0008237">
    <property type="term" value="F:metallopeptidase activity"/>
    <property type="evidence" value="ECO:0007669"/>
    <property type="project" value="UniProtKB-KW"/>
</dbReference>
<dbReference type="OrthoDB" id="9804482at2"/>
<organism evidence="7 8">
    <name type="scientific">Hahella chejuensis (strain KCTC 2396)</name>
    <dbReference type="NCBI Taxonomy" id="349521"/>
    <lineage>
        <taxon>Bacteria</taxon>
        <taxon>Pseudomonadati</taxon>
        <taxon>Pseudomonadota</taxon>
        <taxon>Gammaproteobacteria</taxon>
        <taxon>Oceanospirillales</taxon>
        <taxon>Hahellaceae</taxon>
        <taxon>Hahella</taxon>
    </lineage>
</organism>
<dbReference type="PROSITE" id="PS01302">
    <property type="entry name" value="UPF0758"/>
    <property type="match status" value="1"/>
</dbReference>
<evidence type="ECO:0000256" key="5">
    <source>
        <dbReference type="ARBA" id="ARBA00023049"/>
    </source>
</evidence>
<dbReference type="NCBIfam" id="TIGR00608">
    <property type="entry name" value="radc"/>
    <property type="match status" value="1"/>
</dbReference>
<dbReference type="PROSITE" id="PS50249">
    <property type="entry name" value="MPN"/>
    <property type="match status" value="1"/>
</dbReference>
<evidence type="ECO:0000313" key="8">
    <source>
        <dbReference type="Proteomes" id="UP000000238"/>
    </source>
</evidence>
<dbReference type="InterPro" id="IPR001405">
    <property type="entry name" value="UPF0758"/>
</dbReference>
<dbReference type="GO" id="GO:0006508">
    <property type="term" value="P:proteolysis"/>
    <property type="evidence" value="ECO:0007669"/>
    <property type="project" value="UniProtKB-KW"/>
</dbReference>
<evidence type="ECO:0000256" key="2">
    <source>
        <dbReference type="ARBA" id="ARBA00022723"/>
    </source>
</evidence>
<accession>Q2SAN5</accession>
<dbReference type="PANTHER" id="PTHR30471:SF3">
    <property type="entry name" value="UPF0758 PROTEIN YEES-RELATED"/>
    <property type="match status" value="1"/>
</dbReference>
<dbReference type="InterPro" id="IPR025657">
    <property type="entry name" value="RadC_JAB"/>
</dbReference>
<dbReference type="EMBL" id="CP000155">
    <property type="protein sequence ID" value="ABC32289.1"/>
    <property type="molecule type" value="Genomic_DNA"/>
</dbReference>
<evidence type="ECO:0000256" key="4">
    <source>
        <dbReference type="ARBA" id="ARBA00022833"/>
    </source>
</evidence>
<evidence type="ECO:0000256" key="3">
    <source>
        <dbReference type="ARBA" id="ARBA00022801"/>
    </source>
</evidence>
<dbReference type="InterPro" id="IPR037518">
    <property type="entry name" value="MPN"/>
</dbReference>
<evidence type="ECO:0000259" key="6">
    <source>
        <dbReference type="PROSITE" id="PS50249"/>
    </source>
</evidence>
<name>Q2SAN5_HAHCH</name>
<dbReference type="InterPro" id="IPR020891">
    <property type="entry name" value="UPF0758_CS"/>
</dbReference>
<evidence type="ECO:0000256" key="1">
    <source>
        <dbReference type="ARBA" id="ARBA00022670"/>
    </source>
</evidence>
<evidence type="ECO:0000313" key="7">
    <source>
        <dbReference type="EMBL" id="ABC32289.1"/>
    </source>
</evidence>
<dbReference type="CDD" id="cd08071">
    <property type="entry name" value="MPN_DUF2466"/>
    <property type="match status" value="1"/>
</dbReference>
<feature type="domain" description="MPN" evidence="6">
    <location>
        <begin position="49"/>
        <end position="171"/>
    </location>
</feature>
<dbReference type="RefSeq" id="WP_011399351.1">
    <property type="nucleotide sequence ID" value="NC_007645.1"/>
</dbReference>
<sequence length="183" mass="20453">MADVESTTATLHLNRRTGEFTLSAPLDSDIVLKAAKRALAQRFKRHSCHMDDPGKVKEYLMMHLAPEPRETFVGLFLDTQNRLIAYEVLFRGAIDEAHIYPREVVKAALRHNAAKVIVAHNHPSGDPKPSVNDQLITYRLLQALMLVEIPLIDHFVVGGDQVVSMAAQGIFGKRPRKLPEPAM</sequence>
<keyword evidence="1" id="KW-0645">Protease</keyword>
<dbReference type="PANTHER" id="PTHR30471">
    <property type="entry name" value="DNA REPAIR PROTEIN RADC"/>
    <property type="match status" value="1"/>
</dbReference>
<dbReference type="Proteomes" id="UP000000238">
    <property type="component" value="Chromosome"/>
</dbReference>
<dbReference type="AlphaFoldDB" id="Q2SAN5"/>
<dbReference type="GO" id="GO:0046872">
    <property type="term" value="F:metal ion binding"/>
    <property type="evidence" value="ECO:0007669"/>
    <property type="project" value="UniProtKB-KW"/>
</dbReference>
<proteinExistence type="predicted"/>
<dbReference type="SUPFAM" id="SSF102712">
    <property type="entry name" value="JAB1/MPN domain"/>
    <property type="match status" value="1"/>
</dbReference>
<keyword evidence="5" id="KW-0482">Metalloprotease</keyword>
<dbReference type="STRING" id="349521.HCH_05631"/>